<accession>A0AAD9MMV5</accession>
<feature type="compositionally biased region" description="Acidic residues" evidence="4">
    <location>
        <begin position="748"/>
        <end position="762"/>
    </location>
</feature>
<feature type="region of interest" description="Disordered" evidence="4">
    <location>
        <begin position="562"/>
        <end position="593"/>
    </location>
</feature>
<reference evidence="5" key="1">
    <citation type="submission" date="2021-01" db="EMBL/GenBank/DDBJ databases">
        <authorList>
            <person name="Eckstrom K.M.E."/>
        </authorList>
    </citation>
    <scope>NUCLEOTIDE SEQUENCE</scope>
    <source>
        <strain evidence="5">UVCC 0001</strain>
    </source>
</reference>
<dbReference type="GO" id="GO:0030690">
    <property type="term" value="C:Noc1p-Noc2p complex"/>
    <property type="evidence" value="ECO:0007669"/>
    <property type="project" value="TreeGrafter"/>
</dbReference>
<dbReference type="EMBL" id="JASFZW010000006">
    <property type="protein sequence ID" value="KAK2077656.1"/>
    <property type="molecule type" value="Genomic_DNA"/>
</dbReference>
<name>A0AAD9MMV5_PROWI</name>
<feature type="compositionally biased region" description="Basic and acidic residues" evidence="4">
    <location>
        <begin position="129"/>
        <end position="141"/>
    </location>
</feature>
<protein>
    <recommendedName>
        <fullName evidence="7">Nucleolar complex protein 2</fullName>
    </recommendedName>
</protein>
<evidence type="ECO:0000256" key="2">
    <source>
        <dbReference type="ARBA" id="ARBA00005907"/>
    </source>
</evidence>
<keyword evidence="3" id="KW-0539">Nucleus</keyword>
<dbReference type="GO" id="GO:0005654">
    <property type="term" value="C:nucleoplasm"/>
    <property type="evidence" value="ECO:0007669"/>
    <property type="project" value="TreeGrafter"/>
</dbReference>
<dbReference type="GO" id="GO:0030691">
    <property type="term" value="C:Noc2p-Noc3p complex"/>
    <property type="evidence" value="ECO:0007669"/>
    <property type="project" value="TreeGrafter"/>
</dbReference>
<feature type="compositionally biased region" description="Acidic residues" evidence="4">
    <location>
        <begin position="167"/>
        <end position="198"/>
    </location>
</feature>
<comment type="caution">
    <text evidence="5">The sequence shown here is derived from an EMBL/GenBank/DDBJ whole genome shotgun (WGS) entry which is preliminary data.</text>
</comment>
<feature type="compositionally biased region" description="Acidic residues" evidence="4">
    <location>
        <begin position="786"/>
        <end position="801"/>
    </location>
</feature>
<feature type="compositionally biased region" description="Acidic residues" evidence="4">
    <location>
        <begin position="813"/>
        <end position="867"/>
    </location>
</feature>
<evidence type="ECO:0000256" key="4">
    <source>
        <dbReference type="SAM" id="MobiDB-lite"/>
    </source>
</evidence>
<dbReference type="InterPro" id="IPR005343">
    <property type="entry name" value="Noc2"/>
</dbReference>
<gene>
    <name evidence="5" type="ORF">QBZ16_004502</name>
</gene>
<evidence type="ECO:0000256" key="1">
    <source>
        <dbReference type="ARBA" id="ARBA00004123"/>
    </source>
</evidence>
<evidence type="ECO:0000313" key="6">
    <source>
        <dbReference type="Proteomes" id="UP001255856"/>
    </source>
</evidence>
<feature type="compositionally biased region" description="Basic residues" evidence="4">
    <location>
        <begin position="1"/>
        <end position="10"/>
    </location>
</feature>
<dbReference type="PANTHER" id="PTHR12687:SF4">
    <property type="entry name" value="NUCLEOLAR COMPLEX PROTEIN 2 HOMOLOG"/>
    <property type="match status" value="1"/>
</dbReference>
<organism evidence="5 6">
    <name type="scientific">Prototheca wickerhamii</name>
    <dbReference type="NCBI Taxonomy" id="3111"/>
    <lineage>
        <taxon>Eukaryota</taxon>
        <taxon>Viridiplantae</taxon>
        <taxon>Chlorophyta</taxon>
        <taxon>core chlorophytes</taxon>
        <taxon>Trebouxiophyceae</taxon>
        <taxon>Chlorellales</taxon>
        <taxon>Chlorellaceae</taxon>
        <taxon>Prototheca</taxon>
    </lineage>
</organism>
<feature type="region of interest" description="Disordered" evidence="4">
    <location>
        <begin position="1"/>
        <end position="141"/>
    </location>
</feature>
<evidence type="ECO:0008006" key="7">
    <source>
        <dbReference type="Google" id="ProtNLM"/>
    </source>
</evidence>
<comment type="subcellular location">
    <subcellularLocation>
        <location evidence="1">Nucleus</location>
    </subcellularLocation>
</comment>
<dbReference type="AlphaFoldDB" id="A0AAD9MMV5"/>
<evidence type="ECO:0000256" key="3">
    <source>
        <dbReference type="ARBA" id="ARBA00023242"/>
    </source>
</evidence>
<feature type="compositionally biased region" description="Basic residues" evidence="4">
    <location>
        <begin position="21"/>
        <end position="35"/>
    </location>
</feature>
<feature type="compositionally biased region" description="Basic and acidic residues" evidence="4">
    <location>
        <begin position="773"/>
        <end position="785"/>
    </location>
</feature>
<feature type="region of interest" description="Disordered" evidence="4">
    <location>
        <begin position="722"/>
        <end position="867"/>
    </location>
</feature>
<feature type="region of interest" description="Disordered" evidence="4">
    <location>
        <begin position="167"/>
        <end position="204"/>
    </location>
</feature>
<feature type="compositionally biased region" description="Basic and acidic residues" evidence="4">
    <location>
        <begin position="45"/>
        <end position="55"/>
    </location>
</feature>
<feature type="compositionally biased region" description="Low complexity" evidence="4">
    <location>
        <begin position="99"/>
        <end position="108"/>
    </location>
</feature>
<sequence length="867" mass="92967">MAKTKNKRQRKFEAKHLQGAIKRRKHLQHVKRKRERSAGDDGEEPTVRAQDKSIADLDVDEFLSGDFLSEASGSDVEEESEEEDVDALSDGSEDEEAVEGAAAEGEASSSEDEEEGGDASGVAQSTRKLRNEVASHKAQLEALKEQDPEFYQYLQEADQGLLAFGSDEDEAEEEDEEEEEDDEEEDEDKEDEEEDEEGDSKAAGKATRVLLLAEVESWSNQALATGSVSSVRHLCRAYRSASRFGNDTADAAGLQMGSSAVYNHTMLFMLREADGLFRRVLGVPADAAPDARLRPAALVKLAAWSKASPLIKSYLGNTLHLCSFLTDPGMLAFILRRLRASAYLLCAFPKLERLALKAAFALFPSENAPLRVQAVLLVRALALAAAAAAEASAPGSAAATHAGESLDGCLRGAVKAFSANANKVNVASRPILDFMGAATEELFAAAPPAAGYRHAYEGIRQLAAKLRAAMDTKTKDAYREVYSWQFVSCLELWTRVVAGATVRARSGASSGAGLEALAYPLSQVLLGTSTLLPTPGYFPLRLRCARALSALGAADGALRPGGPRPAGGAGLAGADQAPRARAPRAAGGGAGAGFDPELTLRAGKPALREPRFQDELLESALELLCRHLAQWACHVSFPELAHLTQLALRRFLKAAGTEANRRAVRMLLDVVDRNVAFVGRARDAAEFSPKDTAAVAAFLAAEAAAGSAPLQQYARALAEKSRQRAATRRSENVLIGRADKKASKADESESDDEGALDAETEVAEPAFVPLPTPEERAAGKAKAEEGTEADAAADVDEDASQEDLVKGYQLSSSDDDDDDDEVASDLDNGESEDMEEEEDEEEEEEEEEEDMDEDDDDDDEEEEDGLV</sequence>
<dbReference type="PANTHER" id="PTHR12687">
    <property type="entry name" value="NUCLEOLAR COMPLEX 2 AND RAD4-RELATED"/>
    <property type="match status" value="1"/>
</dbReference>
<feature type="compositionally biased region" description="Basic and acidic residues" evidence="4">
    <location>
        <begin position="737"/>
        <end position="747"/>
    </location>
</feature>
<comment type="similarity">
    <text evidence="2">Belongs to the NOC2 family.</text>
</comment>
<dbReference type="Proteomes" id="UP001255856">
    <property type="component" value="Unassembled WGS sequence"/>
</dbReference>
<dbReference type="Pfam" id="PF03715">
    <property type="entry name" value="Noc2"/>
    <property type="match status" value="1"/>
</dbReference>
<proteinExistence type="inferred from homology"/>
<keyword evidence="6" id="KW-1185">Reference proteome</keyword>
<feature type="compositionally biased region" description="Low complexity" evidence="4">
    <location>
        <begin position="572"/>
        <end position="585"/>
    </location>
</feature>
<dbReference type="GO" id="GO:0042273">
    <property type="term" value="P:ribosomal large subunit biogenesis"/>
    <property type="evidence" value="ECO:0007669"/>
    <property type="project" value="TreeGrafter"/>
</dbReference>
<evidence type="ECO:0000313" key="5">
    <source>
        <dbReference type="EMBL" id="KAK2077656.1"/>
    </source>
</evidence>
<feature type="compositionally biased region" description="Acidic residues" evidence="4">
    <location>
        <begin position="75"/>
        <end position="98"/>
    </location>
</feature>
<dbReference type="GO" id="GO:0005730">
    <property type="term" value="C:nucleolus"/>
    <property type="evidence" value="ECO:0007669"/>
    <property type="project" value="TreeGrafter"/>
</dbReference>